<feature type="compositionally biased region" description="Basic and acidic residues" evidence="1">
    <location>
        <begin position="500"/>
        <end position="511"/>
    </location>
</feature>
<keyword evidence="2" id="KW-0732">Signal</keyword>
<dbReference type="Proteomes" id="UP000245956">
    <property type="component" value="Unassembled WGS sequence"/>
</dbReference>
<feature type="region of interest" description="Disordered" evidence="1">
    <location>
        <begin position="497"/>
        <end position="519"/>
    </location>
</feature>
<evidence type="ECO:0000313" key="4">
    <source>
        <dbReference type="Proteomes" id="UP000245956"/>
    </source>
</evidence>
<dbReference type="AlphaFoldDB" id="A0A2U3DTV6"/>
<dbReference type="EMBL" id="LCWV01000031">
    <property type="protein sequence ID" value="PWI65682.1"/>
    <property type="molecule type" value="Genomic_DNA"/>
</dbReference>
<evidence type="ECO:0000313" key="3">
    <source>
        <dbReference type="EMBL" id="PWI65682.1"/>
    </source>
</evidence>
<protein>
    <submittedName>
        <fullName evidence="3">Uncharacterized protein</fullName>
    </submittedName>
</protein>
<name>A0A2U3DTV6_PURLI</name>
<proteinExistence type="predicted"/>
<feature type="region of interest" description="Disordered" evidence="1">
    <location>
        <begin position="155"/>
        <end position="185"/>
    </location>
</feature>
<organism evidence="3 4">
    <name type="scientific">Purpureocillium lilacinum</name>
    <name type="common">Paecilomyces lilacinus</name>
    <dbReference type="NCBI Taxonomy" id="33203"/>
    <lineage>
        <taxon>Eukaryota</taxon>
        <taxon>Fungi</taxon>
        <taxon>Dikarya</taxon>
        <taxon>Ascomycota</taxon>
        <taxon>Pezizomycotina</taxon>
        <taxon>Sordariomycetes</taxon>
        <taxon>Hypocreomycetidae</taxon>
        <taxon>Hypocreales</taxon>
        <taxon>Ophiocordycipitaceae</taxon>
        <taxon>Purpureocillium</taxon>
    </lineage>
</organism>
<accession>A0A2U3DTV6</accession>
<feature type="chain" id="PRO_5015538555" evidence="2">
    <location>
        <begin position="20"/>
        <end position="526"/>
    </location>
</feature>
<reference evidence="3 4" key="1">
    <citation type="journal article" date="2016" name="Front. Microbiol.">
        <title>Genome and transcriptome sequences reveal the specific parasitism of the nematophagous Purpureocillium lilacinum 36-1.</title>
        <authorList>
            <person name="Xie J."/>
            <person name="Li S."/>
            <person name="Mo C."/>
            <person name="Xiao X."/>
            <person name="Peng D."/>
            <person name="Wang G."/>
            <person name="Xiao Y."/>
        </authorList>
    </citation>
    <scope>NUCLEOTIDE SEQUENCE [LARGE SCALE GENOMIC DNA]</scope>
    <source>
        <strain evidence="3 4">36-1</strain>
    </source>
</reference>
<feature type="region of interest" description="Disordered" evidence="1">
    <location>
        <begin position="79"/>
        <end position="107"/>
    </location>
</feature>
<sequence length="526" mass="55697">MKYSFTAAVLAGMALSVQAATDPGVAVIDAQCQKICETSDNQCRTMPGANISTCASELERCKSGCQAATKSVSSAATVTTPTKVPDQSTTLTRTTQATTTASSGGDQCVAKCQTTENECRGRPGANISTCVSEFEQCKAACSPSSSTSSSAASSATSSAASSAEPTKTASATKTAAPTTTGSASTPIVTAGSQHLEHLFNQSGTATSFCLAMADLRVANGFSPGRERGVHCRRQESRTVRRRWWLQGMLRLERALTVTSQRKSLGLADQPGRPGAITSGNAAGAATASFVPGRKYRVPSLANSTCLMGYNPTVPQTRMVLHWCLRGHTAATLGEREKAWTGPTSRRFDVEGVRRYPTWNRQRPGSGGPKWTTDGATANLSSLHCCPNLVKVDPEQLTNVFRTLMGCWLTHSPDFPVFPGLKAPKLADPLVGSRKLGLPSPSHRCTACQRTAIEALRAKPPASCFQRLTPSLPVAVWLKAKDTVASSFLSTLRAAGSRRIKRDEPHSQEIRRPGLQPSGSDLVFATA</sequence>
<comment type="caution">
    <text evidence="3">The sequence shown here is derived from an EMBL/GenBank/DDBJ whole genome shotgun (WGS) entry which is preliminary data.</text>
</comment>
<gene>
    <name evidence="3" type="ORF">PCL_06887</name>
</gene>
<feature type="signal peptide" evidence="2">
    <location>
        <begin position="1"/>
        <end position="19"/>
    </location>
</feature>
<feature type="compositionally biased region" description="Low complexity" evidence="1">
    <location>
        <begin position="79"/>
        <end position="103"/>
    </location>
</feature>
<evidence type="ECO:0000256" key="2">
    <source>
        <dbReference type="SAM" id="SignalP"/>
    </source>
</evidence>
<evidence type="ECO:0000256" key="1">
    <source>
        <dbReference type="SAM" id="MobiDB-lite"/>
    </source>
</evidence>